<dbReference type="Gene3D" id="1.10.3210.10">
    <property type="entry name" value="Hypothetical protein af1432"/>
    <property type="match status" value="1"/>
</dbReference>
<dbReference type="PANTHER" id="PTHR43155:SF2">
    <property type="entry name" value="CYCLIC DI-GMP PHOSPHODIESTERASE PA4108"/>
    <property type="match status" value="1"/>
</dbReference>
<reference evidence="2" key="1">
    <citation type="submission" date="2021-04" db="EMBL/GenBank/DDBJ databases">
        <title>Isolation and polyphasic classification of algal microorganism.</title>
        <authorList>
            <person name="Wang S."/>
        </authorList>
    </citation>
    <scope>NUCLEOTIDE SEQUENCE</scope>
    <source>
        <strain evidence="2">720a</strain>
    </source>
</reference>
<comment type="caution">
    <text evidence="2">The sequence shown here is derived from an EMBL/GenBank/DDBJ whole genome shotgun (WGS) entry which is preliminary data.</text>
</comment>
<dbReference type="RefSeq" id="WP_166530508.1">
    <property type="nucleotide sequence ID" value="NZ_JAGSOT010000035.1"/>
</dbReference>
<dbReference type="Pfam" id="PF13487">
    <property type="entry name" value="HD_5"/>
    <property type="match status" value="1"/>
</dbReference>
<evidence type="ECO:0000259" key="1">
    <source>
        <dbReference type="PROSITE" id="PS51832"/>
    </source>
</evidence>
<dbReference type="PROSITE" id="PS51832">
    <property type="entry name" value="HD_GYP"/>
    <property type="match status" value="1"/>
</dbReference>
<dbReference type="EMBL" id="JAGSOT010000035">
    <property type="protein sequence ID" value="MBR7796811.1"/>
    <property type="molecule type" value="Genomic_DNA"/>
</dbReference>
<dbReference type="InterPro" id="IPR037522">
    <property type="entry name" value="HD_GYP_dom"/>
</dbReference>
<evidence type="ECO:0000313" key="2">
    <source>
        <dbReference type="EMBL" id="MBR7796811.1"/>
    </source>
</evidence>
<name>A0A941DWM2_9BACI</name>
<evidence type="ECO:0000313" key="3">
    <source>
        <dbReference type="Proteomes" id="UP000675284"/>
    </source>
</evidence>
<proteinExistence type="predicted"/>
<gene>
    <name evidence="2" type="ORF">KCX74_12245</name>
</gene>
<dbReference type="InterPro" id="IPR003607">
    <property type="entry name" value="HD/PDEase_dom"/>
</dbReference>
<organism evidence="2 3">
    <name type="scientific">Virgibacillus salarius</name>
    <dbReference type="NCBI Taxonomy" id="447199"/>
    <lineage>
        <taxon>Bacteria</taxon>
        <taxon>Bacillati</taxon>
        <taxon>Bacillota</taxon>
        <taxon>Bacilli</taxon>
        <taxon>Bacillales</taxon>
        <taxon>Bacillaceae</taxon>
        <taxon>Virgibacillus</taxon>
    </lineage>
</organism>
<protein>
    <submittedName>
        <fullName evidence="2">HD-GYP domain-containing protein</fullName>
    </submittedName>
</protein>
<dbReference type="PANTHER" id="PTHR43155">
    <property type="entry name" value="CYCLIC DI-GMP PHOSPHODIESTERASE PA4108-RELATED"/>
    <property type="match status" value="1"/>
</dbReference>
<keyword evidence="3" id="KW-1185">Reference proteome</keyword>
<sequence>MQVSPLHLIPGCVLMKDVEGKTSRPIIPKQTVLTEQHIVVLQKFLVKTVHVSPKLADGSEYQPKEEEMQQRKSDLLETNLREETSSLPFAAHYQLAVKQYKALFVSWQNGSAIDITQVRKLIIPLLGRMKDISQAIYTIHHYATREDYFFHHNVAVAILSAYLGYKTGYAKGEWLQVGLAGFLCDCGMARIDPAIVKKHHFLTTEDLLEVKKHPTYSYRLTEKLPTIKQAVKQAVLQHHERMDGSGYPLGLSKGKIHRYARIVAVCDMYHAMICDRLYKEKQSPFKVMEKLRQEQFSKLDPDVVHTFVQGITNFPVGTKVKLSNAMIGEIVFTDANKPTRPMIRLQDNDDIMALQNHPTVYIEEILESSSSID</sequence>
<dbReference type="Proteomes" id="UP000675284">
    <property type="component" value="Unassembled WGS sequence"/>
</dbReference>
<accession>A0A941DWM2</accession>
<dbReference type="AlphaFoldDB" id="A0A941DWM2"/>
<dbReference type="SUPFAM" id="SSF109604">
    <property type="entry name" value="HD-domain/PDEase-like"/>
    <property type="match status" value="1"/>
</dbReference>
<feature type="domain" description="HD-GYP" evidence="1">
    <location>
        <begin position="127"/>
        <end position="323"/>
    </location>
</feature>
<dbReference type="CDD" id="cd00077">
    <property type="entry name" value="HDc"/>
    <property type="match status" value="1"/>
</dbReference>